<sequence length="344" mass="37799">MAPSILAPTATSGFLPTPAPTSAPLLLPVSFDSTLGVVLVATLVSFGIYGVNLHQVWRYNNRYSHSDSWAIKAVVLCMSVADTMHSAMLAHMCYYYLVTNYVNPGASQSGVWSINLLPVSSATIIVLAQSFYARRVYLTNKKLWWLIIIIVILMITQLGFTIAAGVETYLAVTFKNWLHYIWTESVALAVAIGVDMILTCTAVATLWSNRTSFKDTNNVLNVLIVWTLNTCLLTTMLTVMCFISTILWPKDFFYIALNLVATKTYVSAVLAVLNSRESLSARIATSALQQSRSQRSIAGDNWQMMPISPTNPTSATFEVKTANTAPAFHKSHDLLAKPRGGHGF</sequence>
<dbReference type="Pfam" id="PF20152">
    <property type="entry name" value="DUF6534"/>
    <property type="match status" value="1"/>
</dbReference>
<keyword evidence="1" id="KW-0472">Membrane</keyword>
<keyword evidence="4" id="KW-1185">Reference proteome</keyword>
<dbReference type="EMBL" id="AYKW01000011">
    <property type="protein sequence ID" value="PIL32299.1"/>
    <property type="molecule type" value="Genomic_DNA"/>
</dbReference>
<comment type="caution">
    <text evidence="3">The sequence shown here is derived from an EMBL/GenBank/DDBJ whole genome shotgun (WGS) entry which is preliminary data.</text>
</comment>
<proteinExistence type="predicted"/>
<keyword evidence="1" id="KW-0812">Transmembrane</keyword>
<dbReference type="AlphaFoldDB" id="A0A2G8SEV6"/>
<dbReference type="OrthoDB" id="2794820at2759"/>
<reference evidence="3 4" key="1">
    <citation type="journal article" date="2015" name="Sci. Rep.">
        <title>Chromosome-level genome map provides insights into diverse defense mechanisms in the medicinal fungus Ganoderma sinense.</title>
        <authorList>
            <person name="Zhu Y."/>
            <person name="Xu J."/>
            <person name="Sun C."/>
            <person name="Zhou S."/>
            <person name="Xu H."/>
            <person name="Nelson D.R."/>
            <person name="Qian J."/>
            <person name="Song J."/>
            <person name="Luo H."/>
            <person name="Xiang L."/>
            <person name="Li Y."/>
            <person name="Xu Z."/>
            <person name="Ji A."/>
            <person name="Wang L."/>
            <person name="Lu S."/>
            <person name="Hayward A."/>
            <person name="Sun W."/>
            <person name="Li X."/>
            <person name="Schwartz D.C."/>
            <person name="Wang Y."/>
            <person name="Chen S."/>
        </authorList>
    </citation>
    <scope>NUCLEOTIDE SEQUENCE [LARGE SCALE GENOMIC DNA]</scope>
    <source>
        <strain evidence="3 4">ZZ0214-1</strain>
    </source>
</reference>
<feature type="transmembrane region" description="Helical" evidence="1">
    <location>
        <begin position="109"/>
        <end position="131"/>
    </location>
</feature>
<feature type="transmembrane region" description="Helical" evidence="1">
    <location>
        <begin position="186"/>
        <end position="207"/>
    </location>
</feature>
<keyword evidence="1" id="KW-1133">Transmembrane helix</keyword>
<feature type="transmembrane region" description="Helical" evidence="1">
    <location>
        <begin position="252"/>
        <end position="273"/>
    </location>
</feature>
<evidence type="ECO:0000313" key="4">
    <source>
        <dbReference type="Proteomes" id="UP000230002"/>
    </source>
</evidence>
<organism evidence="3 4">
    <name type="scientific">Ganoderma sinense ZZ0214-1</name>
    <dbReference type="NCBI Taxonomy" id="1077348"/>
    <lineage>
        <taxon>Eukaryota</taxon>
        <taxon>Fungi</taxon>
        <taxon>Dikarya</taxon>
        <taxon>Basidiomycota</taxon>
        <taxon>Agaricomycotina</taxon>
        <taxon>Agaricomycetes</taxon>
        <taxon>Polyporales</taxon>
        <taxon>Polyporaceae</taxon>
        <taxon>Ganoderma</taxon>
    </lineage>
</organism>
<protein>
    <recommendedName>
        <fullName evidence="2">DUF6534 domain-containing protein</fullName>
    </recommendedName>
</protein>
<feature type="transmembrane region" description="Helical" evidence="1">
    <location>
        <begin position="219"/>
        <end position="246"/>
    </location>
</feature>
<evidence type="ECO:0000259" key="2">
    <source>
        <dbReference type="Pfam" id="PF20152"/>
    </source>
</evidence>
<gene>
    <name evidence="3" type="ORF">GSI_05544</name>
</gene>
<evidence type="ECO:0000256" key="1">
    <source>
        <dbReference type="SAM" id="Phobius"/>
    </source>
</evidence>
<feature type="transmembrane region" description="Helical" evidence="1">
    <location>
        <begin position="34"/>
        <end position="52"/>
    </location>
</feature>
<dbReference type="InterPro" id="IPR045339">
    <property type="entry name" value="DUF6534"/>
</dbReference>
<dbReference type="PANTHER" id="PTHR40465:SF1">
    <property type="entry name" value="DUF6534 DOMAIN-CONTAINING PROTEIN"/>
    <property type="match status" value="1"/>
</dbReference>
<name>A0A2G8SEV6_9APHY</name>
<evidence type="ECO:0000313" key="3">
    <source>
        <dbReference type="EMBL" id="PIL32299.1"/>
    </source>
</evidence>
<feature type="domain" description="DUF6534" evidence="2">
    <location>
        <begin position="192"/>
        <end position="278"/>
    </location>
</feature>
<feature type="transmembrane region" description="Helical" evidence="1">
    <location>
        <begin position="73"/>
        <end position="97"/>
    </location>
</feature>
<dbReference type="Proteomes" id="UP000230002">
    <property type="component" value="Unassembled WGS sequence"/>
</dbReference>
<dbReference type="PANTHER" id="PTHR40465">
    <property type="entry name" value="CHROMOSOME 1, WHOLE GENOME SHOTGUN SEQUENCE"/>
    <property type="match status" value="1"/>
</dbReference>
<accession>A0A2G8SEV6</accession>
<dbReference type="STRING" id="1077348.A0A2G8SEV6"/>
<feature type="transmembrane region" description="Helical" evidence="1">
    <location>
        <begin position="143"/>
        <end position="166"/>
    </location>
</feature>